<feature type="compositionally biased region" description="Low complexity" evidence="1">
    <location>
        <begin position="689"/>
        <end position="701"/>
    </location>
</feature>
<feature type="compositionally biased region" description="Polar residues" evidence="1">
    <location>
        <begin position="702"/>
        <end position="725"/>
    </location>
</feature>
<protein>
    <recommendedName>
        <fullName evidence="2">C2 domain-containing protein</fullName>
    </recommendedName>
</protein>
<accession>A0A7S3NML4</accession>
<sequence>MSVLIVNVNQTTTNNTLTIHLDGIVPEDVIREMDQALDKLRSTVLSLNRSIPKLRYADGFWTLSCSVSAKYRTTMITEAIALPLIKLGYRIPKEPIIHVGHQAESLTSADEIAAVVRALSTKGTSVTLARDEILQAYRPATELEGGDGQVLNFNIERSIEAKPATHFELGARRSIVIGLGWDCLHNRIYESIYGSGSPPDIDVVVYCVNRWGEVLYRLSPKSRRVLPISQRSTAVLRGAKTQLYDSAIKISSDSTSGDKQDDDELVIINLDELDPSICAVLVTASLAGGARDLRYTQNLYGRIIDVATEASELELCRLRIDTEHAPPDSKTAVIYRFDRGGLGNSPDASKIDDWTLEAVGQFCELANPALPYVKPGDQLVGIRCGQLSIPLCKTDFSYSSFFEMGVYRANIDRIHDAAEHCGPVTLTFKSLTASSGDDEYEAGTYDLVFDDDPNNHIQFRPQRLQWSSLANLIGWTSRVGVPAVDYLKPKFSPHLTGDDLRPFLGMFGNSNKPDRVILTDFAAYIYAKDAGGTSDAYIRAWYKTLNVSAGKFVKEAFEHEICRSKVYKKTRCPALVQFEDFSLCVPIESLVSKISPLIITVRDKDWGIGAIVDDTILRHRIDLSDFRTGRSDEFLVQPDWVDEVNDVKSNAGFTKDMVILKYKATLLYPGEEAPTTTGVIDVKTFSSSSTTTLSSSSQPSSGNDTKSSAGGENKKSSWGFSSKKH</sequence>
<dbReference type="PROSITE" id="PS50004">
    <property type="entry name" value="C2"/>
    <property type="match status" value="1"/>
</dbReference>
<gene>
    <name evidence="3" type="ORF">ALAG00032_LOCUS10790</name>
</gene>
<name>A0A7S3NML4_9STRA</name>
<feature type="region of interest" description="Disordered" evidence="1">
    <location>
        <begin position="689"/>
        <end position="725"/>
    </location>
</feature>
<evidence type="ECO:0000313" key="3">
    <source>
        <dbReference type="EMBL" id="CAE0370026.1"/>
    </source>
</evidence>
<evidence type="ECO:0000256" key="1">
    <source>
        <dbReference type="SAM" id="MobiDB-lite"/>
    </source>
</evidence>
<dbReference type="SUPFAM" id="SSF49562">
    <property type="entry name" value="C2 domain (Calcium/lipid-binding domain, CaLB)"/>
    <property type="match status" value="1"/>
</dbReference>
<feature type="domain" description="C2" evidence="2">
    <location>
        <begin position="496"/>
        <end position="636"/>
    </location>
</feature>
<dbReference type="Gene3D" id="2.60.40.150">
    <property type="entry name" value="C2 domain"/>
    <property type="match status" value="1"/>
</dbReference>
<proteinExistence type="predicted"/>
<dbReference type="Gene3D" id="2.60.60.30">
    <property type="entry name" value="sav2460 like domains"/>
    <property type="match status" value="1"/>
</dbReference>
<organism evidence="3">
    <name type="scientific">Aureoumbra lagunensis</name>
    <dbReference type="NCBI Taxonomy" id="44058"/>
    <lineage>
        <taxon>Eukaryota</taxon>
        <taxon>Sar</taxon>
        <taxon>Stramenopiles</taxon>
        <taxon>Ochrophyta</taxon>
        <taxon>Pelagophyceae</taxon>
        <taxon>Pelagomonadales</taxon>
        <taxon>Aureoumbra</taxon>
    </lineage>
</organism>
<dbReference type="InterPro" id="IPR035892">
    <property type="entry name" value="C2_domain_sf"/>
</dbReference>
<reference evidence="3" key="1">
    <citation type="submission" date="2021-01" db="EMBL/GenBank/DDBJ databases">
        <authorList>
            <person name="Corre E."/>
            <person name="Pelletier E."/>
            <person name="Niang G."/>
            <person name="Scheremetjew M."/>
            <person name="Finn R."/>
            <person name="Kale V."/>
            <person name="Holt S."/>
            <person name="Cochrane G."/>
            <person name="Meng A."/>
            <person name="Brown T."/>
            <person name="Cohen L."/>
        </authorList>
    </citation>
    <scope>NUCLEOTIDE SEQUENCE</scope>
    <source>
        <strain evidence="3">CCMP1510</strain>
    </source>
</reference>
<evidence type="ECO:0000259" key="2">
    <source>
        <dbReference type="PROSITE" id="PS50004"/>
    </source>
</evidence>
<dbReference type="EMBL" id="HBIJ01016177">
    <property type="protein sequence ID" value="CAE0370026.1"/>
    <property type="molecule type" value="Transcribed_RNA"/>
</dbReference>
<dbReference type="InterPro" id="IPR000008">
    <property type="entry name" value="C2_dom"/>
</dbReference>
<dbReference type="AlphaFoldDB" id="A0A7S3NML4"/>